<evidence type="ECO:0000313" key="2">
    <source>
        <dbReference type="EMBL" id="SVB76509.1"/>
    </source>
</evidence>
<dbReference type="GO" id="GO:0051082">
    <property type="term" value="F:unfolded protein binding"/>
    <property type="evidence" value="ECO:0007669"/>
    <property type="project" value="InterPro"/>
</dbReference>
<feature type="compositionally biased region" description="Basic and acidic residues" evidence="1">
    <location>
        <begin position="1"/>
        <end position="15"/>
    </location>
</feature>
<dbReference type="GO" id="GO:0015031">
    <property type="term" value="P:protein transport"/>
    <property type="evidence" value="ECO:0007669"/>
    <property type="project" value="InterPro"/>
</dbReference>
<dbReference type="PANTHER" id="PTHR36918">
    <property type="match status" value="1"/>
</dbReference>
<dbReference type="PANTHER" id="PTHR36918:SF1">
    <property type="entry name" value="PROTEIN-EXPORT PROTEIN SECB"/>
    <property type="match status" value="1"/>
</dbReference>
<dbReference type="Gene3D" id="3.10.420.10">
    <property type="entry name" value="SecB-like"/>
    <property type="match status" value="1"/>
</dbReference>
<accession>A0A382GNF9</accession>
<dbReference type="InterPro" id="IPR003708">
    <property type="entry name" value="SecB"/>
</dbReference>
<proteinExistence type="inferred from homology"/>
<organism evidence="2">
    <name type="scientific">marine metagenome</name>
    <dbReference type="NCBI Taxonomy" id="408172"/>
    <lineage>
        <taxon>unclassified sequences</taxon>
        <taxon>metagenomes</taxon>
        <taxon>ecological metagenomes</taxon>
    </lineage>
</organism>
<feature type="region of interest" description="Disordered" evidence="1">
    <location>
        <begin position="1"/>
        <end position="26"/>
    </location>
</feature>
<evidence type="ECO:0000256" key="1">
    <source>
        <dbReference type="SAM" id="MobiDB-lite"/>
    </source>
</evidence>
<dbReference type="InterPro" id="IPR035958">
    <property type="entry name" value="SecB-like_sf"/>
</dbReference>
<dbReference type="HAMAP" id="MF_00821">
    <property type="entry name" value="SecB"/>
    <property type="match status" value="1"/>
</dbReference>
<gene>
    <name evidence="2" type="ORF">METZ01_LOCUS229363</name>
</gene>
<dbReference type="PRINTS" id="PR01594">
    <property type="entry name" value="SECBCHAPRONE"/>
</dbReference>
<dbReference type="EMBL" id="UINC01056455">
    <property type="protein sequence ID" value="SVB76509.1"/>
    <property type="molecule type" value="Genomic_DNA"/>
</dbReference>
<dbReference type="Pfam" id="PF02556">
    <property type="entry name" value="SecB"/>
    <property type="match status" value="1"/>
</dbReference>
<name>A0A382GNF9_9ZZZZ</name>
<protein>
    <recommendedName>
        <fullName evidence="3">Protein-export protein SecB</fullName>
    </recommendedName>
</protein>
<dbReference type="NCBIfam" id="TIGR00809">
    <property type="entry name" value="secB"/>
    <property type="match status" value="1"/>
</dbReference>
<sequence>MSDEKKASKATKSVEGKTLGGNGTGTDEKQFLLQQLYIKDLSYEAPNVPDVFNEQKVDTDTQMNIKSSHRQLASETYEVVLHLSIHAKNAEQSVFLVELEQAGVFVIKGYTESDIKGLLATYCPATLFPYAREAISSAVGRGGFPPLMLQPINFDVLYAQTAETKQTA</sequence>
<dbReference type="AlphaFoldDB" id="A0A382GNF9"/>
<evidence type="ECO:0008006" key="3">
    <source>
        <dbReference type="Google" id="ProtNLM"/>
    </source>
</evidence>
<dbReference type="GO" id="GO:0051262">
    <property type="term" value="P:protein tetramerization"/>
    <property type="evidence" value="ECO:0007669"/>
    <property type="project" value="InterPro"/>
</dbReference>
<reference evidence="2" key="1">
    <citation type="submission" date="2018-05" db="EMBL/GenBank/DDBJ databases">
        <authorList>
            <person name="Lanie J.A."/>
            <person name="Ng W.-L."/>
            <person name="Kazmierczak K.M."/>
            <person name="Andrzejewski T.M."/>
            <person name="Davidsen T.M."/>
            <person name="Wayne K.J."/>
            <person name="Tettelin H."/>
            <person name="Glass J.I."/>
            <person name="Rusch D."/>
            <person name="Podicherti R."/>
            <person name="Tsui H.-C.T."/>
            <person name="Winkler M.E."/>
        </authorList>
    </citation>
    <scope>NUCLEOTIDE SEQUENCE</scope>
</reference>
<dbReference type="SUPFAM" id="SSF54611">
    <property type="entry name" value="SecB-like"/>
    <property type="match status" value="1"/>
</dbReference>